<comment type="caution">
    <text evidence="2">The sequence shown here is derived from an EMBL/GenBank/DDBJ whole genome shotgun (WGS) entry which is preliminary data.</text>
</comment>
<evidence type="ECO:0000313" key="2">
    <source>
        <dbReference type="EMBL" id="MBB5697023.1"/>
    </source>
</evidence>
<dbReference type="Proteomes" id="UP000557739">
    <property type="component" value="Unassembled WGS sequence"/>
</dbReference>
<feature type="transmembrane region" description="Helical" evidence="1">
    <location>
        <begin position="37"/>
        <end position="57"/>
    </location>
</feature>
<accession>A0A7W9AM64</accession>
<name>A0A7W9AM64_9SPHN</name>
<sequence length="59" mass="6903">MFQAQPHVDHQRPTHDQFCRCRTCKPAHPDDVAPMRVWLAISIMLCLFWAALFYAAFGR</sequence>
<keyword evidence="1" id="KW-0812">Transmembrane</keyword>
<organism evidence="2 3">
    <name type="scientific">Sphingomonas yantingensis</name>
    <dbReference type="NCBI Taxonomy" id="1241761"/>
    <lineage>
        <taxon>Bacteria</taxon>
        <taxon>Pseudomonadati</taxon>
        <taxon>Pseudomonadota</taxon>
        <taxon>Alphaproteobacteria</taxon>
        <taxon>Sphingomonadales</taxon>
        <taxon>Sphingomonadaceae</taxon>
        <taxon>Sphingomonas</taxon>
    </lineage>
</organism>
<dbReference type="EMBL" id="JACIJJ010000001">
    <property type="protein sequence ID" value="MBB5697023.1"/>
    <property type="molecule type" value="Genomic_DNA"/>
</dbReference>
<reference evidence="2 3" key="1">
    <citation type="submission" date="2020-08" db="EMBL/GenBank/DDBJ databases">
        <title>Genomic Encyclopedia of Type Strains, Phase IV (KMG-IV): sequencing the most valuable type-strain genomes for metagenomic binning, comparative biology and taxonomic classification.</title>
        <authorList>
            <person name="Goeker M."/>
        </authorList>
    </citation>
    <scope>NUCLEOTIDE SEQUENCE [LARGE SCALE GENOMIC DNA]</scope>
    <source>
        <strain evidence="2 3">DSM 27244</strain>
    </source>
</reference>
<evidence type="ECO:0000313" key="3">
    <source>
        <dbReference type="Proteomes" id="UP000557739"/>
    </source>
</evidence>
<dbReference type="AlphaFoldDB" id="A0A7W9AM64"/>
<proteinExistence type="predicted"/>
<keyword evidence="3" id="KW-1185">Reference proteome</keyword>
<gene>
    <name evidence="2" type="ORF">FHR19_000348</name>
</gene>
<evidence type="ECO:0000256" key="1">
    <source>
        <dbReference type="SAM" id="Phobius"/>
    </source>
</evidence>
<keyword evidence="1" id="KW-1133">Transmembrane helix</keyword>
<keyword evidence="1" id="KW-0472">Membrane</keyword>
<protein>
    <submittedName>
        <fullName evidence="2">Uncharacterized protein</fullName>
    </submittedName>
</protein>
<dbReference type="RefSeq" id="WP_184023617.1">
    <property type="nucleotide sequence ID" value="NZ_JACIJJ010000001.1"/>
</dbReference>